<feature type="domain" description="HTH cro/C1-type" evidence="1">
    <location>
        <begin position="24"/>
        <end position="57"/>
    </location>
</feature>
<evidence type="ECO:0000313" key="2">
    <source>
        <dbReference type="EMBL" id="EOS09322.1"/>
    </source>
</evidence>
<dbReference type="PATRIC" id="fig|1235788.3.peg.3864"/>
<dbReference type="InterPro" id="IPR001387">
    <property type="entry name" value="Cro/C1-type_HTH"/>
</dbReference>
<dbReference type="CDD" id="cd00093">
    <property type="entry name" value="HTH_XRE"/>
    <property type="match status" value="1"/>
</dbReference>
<dbReference type="SUPFAM" id="SSF47413">
    <property type="entry name" value="lambda repressor-like DNA-binding domains"/>
    <property type="match status" value="1"/>
</dbReference>
<dbReference type="GO" id="GO:0003677">
    <property type="term" value="F:DNA binding"/>
    <property type="evidence" value="ECO:0007669"/>
    <property type="project" value="InterPro"/>
</dbReference>
<organism evidence="2 3">
    <name type="scientific">Phocaeicola sartorii</name>
    <dbReference type="NCBI Taxonomy" id="671267"/>
    <lineage>
        <taxon>Bacteria</taxon>
        <taxon>Pseudomonadati</taxon>
        <taxon>Bacteroidota</taxon>
        <taxon>Bacteroidia</taxon>
        <taxon>Bacteroidales</taxon>
        <taxon>Bacteroidaceae</taxon>
        <taxon>Phocaeicola</taxon>
    </lineage>
</organism>
<evidence type="ECO:0000259" key="1">
    <source>
        <dbReference type="PROSITE" id="PS50943"/>
    </source>
</evidence>
<dbReference type="STRING" id="1235788.C802_03772"/>
<dbReference type="PROSITE" id="PS50943">
    <property type="entry name" value="HTH_CROC1"/>
    <property type="match status" value="1"/>
</dbReference>
<proteinExistence type="predicted"/>
<dbReference type="Proteomes" id="UP000014200">
    <property type="component" value="Unassembled WGS sequence"/>
</dbReference>
<protein>
    <recommendedName>
        <fullName evidence="1">HTH cro/C1-type domain-containing protein</fullName>
    </recommendedName>
</protein>
<dbReference type="EMBL" id="ASSP01000023">
    <property type="protein sequence ID" value="EOS09322.1"/>
    <property type="molecule type" value="Genomic_DNA"/>
</dbReference>
<dbReference type="AlphaFoldDB" id="R9HZ94"/>
<evidence type="ECO:0000313" key="3">
    <source>
        <dbReference type="Proteomes" id="UP000014200"/>
    </source>
</evidence>
<gene>
    <name evidence="2" type="ORF">C802_03772</name>
</gene>
<dbReference type="HOGENOM" id="CLU_2912859_0_0_10"/>
<reference evidence="2 3" key="1">
    <citation type="submission" date="2013-04" db="EMBL/GenBank/DDBJ databases">
        <title>The Genome Sequence of Bacteroides massiliensis dnLKV3.</title>
        <authorList>
            <consortium name="The Broad Institute Genomics Platform"/>
            <consortium name="The Broad Institute Genome Sequencing Center for Infectious Disease"/>
            <person name="Earl A."/>
            <person name="Xavier R."/>
            <person name="Kuhn K."/>
            <person name="Stappenbeck T."/>
            <person name="Walker B."/>
            <person name="Young S."/>
            <person name="Zeng Q."/>
            <person name="Gargeya S."/>
            <person name="Fitzgerald M."/>
            <person name="Haas B."/>
            <person name="Abouelleil A."/>
            <person name="Allen A.W."/>
            <person name="Alvarado L."/>
            <person name="Arachchi H.M."/>
            <person name="Berlin A.M."/>
            <person name="Chapman S.B."/>
            <person name="Gainer-Dewar J."/>
            <person name="Goldberg J."/>
            <person name="Griggs A."/>
            <person name="Gujja S."/>
            <person name="Hansen M."/>
            <person name="Howarth C."/>
            <person name="Imamovic A."/>
            <person name="Ireland A."/>
            <person name="Larimer J."/>
            <person name="McCowan C."/>
            <person name="Murphy C."/>
            <person name="Pearson M."/>
            <person name="Poon T.W."/>
            <person name="Priest M."/>
            <person name="Roberts A."/>
            <person name="Saif S."/>
            <person name="Shea T."/>
            <person name="Sisk P."/>
            <person name="Sykes S."/>
            <person name="Wortman J."/>
            <person name="Nusbaum C."/>
            <person name="Birren B."/>
        </authorList>
    </citation>
    <scope>NUCLEOTIDE SEQUENCE [LARGE SCALE GENOMIC DNA]</scope>
    <source>
        <strain evidence="3">dnLKV3</strain>
    </source>
</reference>
<dbReference type="Gene3D" id="1.10.260.40">
    <property type="entry name" value="lambda repressor-like DNA-binding domains"/>
    <property type="match status" value="1"/>
</dbReference>
<comment type="caution">
    <text evidence="2">The sequence shown here is derived from an EMBL/GenBank/DDBJ whole genome shotgun (WGS) entry which is preliminary data.</text>
</comment>
<sequence>MSHFTKYVATIKFGYSPTHPSEVLKDEMEYRKISQRKLAKQMGVSYKALNDLLNARRMLQP</sequence>
<keyword evidence="3" id="KW-1185">Reference proteome</keyword>
<dbReference type="InterPro" id="IPR010982">
    <property type="entry name" value="Lambda_DNA-bd_dom_sf"/>
</dbReference>
<accession>R9HZ94</accession>
<name>R9HZ94_9BACT</name>